<proteinExistence type="predicted"/>
<keyword evidence="1" id="KW-1133">Transmembrane helix</keyword>
<dbReference type="Proteomes" id="UP000013378">
    <property type="component" value="Unassembled WGS sequence"/>
</dbReference>
<comment type="caution">
    <text evidence="2">The sequence shown here is derived from an EMBL/GenBank/DDBJ whole genome shotgun (WGS) entry which is preliminary data.</text>
</comment>
<reference evidence="2 3" key="1">
    <citation type="journal article" date="2015" name="Geomicrobiol. J.">
        <title>Caldisalinibacter kiritimatiensis gen. nov., sp. nov., a moderately thermohalophilic thiosulfate-reducing bacterium from a hypersaline microbial mat.</title>
        <authorList>
            <person name="Ben Hania W."/>
            <person name="Joseph M."/>
            <person name="Fiebig A."/>
            <person name="Bunk B."/>
            <person name="Klenk H.-P."/>
            <person name="Fardeau M.-L."/>
            <person name="Spring S."/>
        </authorList>
    </citation>
    <scope>NUCLEOTIDE SEQUENCE [LARGE SCALE GENOMIC DNA]</scope>
    <source>
        <strain evidence="2 3">L21-TH-D2</strain>
    </source>
</reference>
<sequence>MFSIFSKITEKLDDREKIKLKLFQAGEQFKDLGINENNYTSAKILFSLFALLMMKKAETSWMKPIIFAVMAWVLIEWYVYRKKKKRHKEIETELDSLIASTILFLEQGFNQSELFTMLSHRIKSDNPLHIEIVRAKIKINK</sequence>
<gene>
    <name evidence="2" type="ORF">L21TH_0465</name>
</gene>
<evidence type="ECO:0000313" key="2">
    <source>
        <dbReference type="EMBL" id="EOD01418.1"/>
    </source>
</evidence>
<evidence type="ECO:0000313" key="3">
    <source>
        <dbReference type="Proteomes" id="UP000013378"/>
    </source>
</evidence>
<accession>R1AW74</accession>
<keyword evidence="3" id="KW-1185">Reference proteome</keyword>
<dbReference type="STRING" id="1304284.L21TH_0465"/>
<name>R1AW74_9FIRM</name>
<organism evidence="2 3">
    <name type="scientific">Caldisalinibacter kiritimatiensis</name>
    <dbReference type="NCBI Taxonomy" id="1304284"/>
    <lineage>
        <taxon>Bacteria</taxon>
        <taxon>Bacillati</taxon>
        <taxon>Bacillota</taxon>
        <taxon>Tissierellia</taxon>
        <taxon>Tissierellales</taxon>
        <taxon>Thermohalobacteraceae</taxon>
        <taxon>Caldisalinibacter</taxon>
    </lineage>
</organism>
<evidence type="ECO:0000256" key="1">
    <source>
        <dbReference type="SAM" id="Phobius"/>
    </source>
</evidence>
<dbReference type="EMBL" id="ARZA01000058">
    <property type="protein sequence ID" value="EOD01418.1"/>
    <property type="molecule type" value="Genomic_DNA"/>
</dbReference>
<dbReference type="AlphaFoldDB" id="R1AW74"/>
<dbReference type="RefSeq" id="WP_006308156.1">
    <property type="nucleotide sequence ID" value="NZ_ARZA01000058.1"/>
</dbReference>
<keyword evidence="1" id="KW-0812">Transmembrane</keyword>
<protein>
    <submittedName>
        <fullName evidence="2">Uncharacterized protein</fullName>
    </submittedName>
</protein>
<feature type="transmembrane region" description="Helical" evidence="1">
    <location>
        <begin position="61"/>
        <end position="80"/>
    </location>
</feature>
<keyword evidence="1" id="KW-0472">Membrane</keyword>